<dbReference type="EMBL" id="GADI01000560">
    <property type="protein sequence ID" value="JAA73248.1"/>
    <property type="molecule type" value="mRNA"/>
</dbReference>
<reference evidence="1" key="1">
    <citation type="submission" date="2012-12" db="EMBL/GenBank/DDBJ databases">
        <title>Identification and characterization of a phenylalanine ammonia-lyase gene family in Isatis indigotica Fort.</title>
        <authorList>
            <person name="Liu Q."/>
            <person name="Chen J."/>
            <person name="Zhou X."/>
            <person name="Di P."/>
            <person name="Xiao Y."/>
            <person name="Xuan H."/>
            <person name="Zhang L."/>
            <person name="Chen W."/>
        </authorList>
    </citation>
    <scope>NUCLEOTIDE SEQUENCE</scope>
    <source>
        <tissue evidence="1">Salivary gland</tissue>
    </source>
</reference>
<feature type="non-terminal residue" evidence="1">
    <location>
        <position position="1"/>
    </location>
</feature>
<dbReference type="GO" id="GO:0004812">
    <property type="term" value="F:aminoacyl-tRNA ligase activity"/>
    <property type="evidence" value="ECO:0007669"/>
    <property type="project" value="UniProtKB-KW"/>
</dbReference>
<keyword evidence="1" id="KW-0436">Ligase</keyword>
<evidence type="ECO:0000313" key="1">
    <source>
        <dbReference type="EMBL" id="JAA73248.1"/>
    </source>
</evidence>
<keyword evidence="1" id="KW-0030">Aminoacyl-tRNA synthetase</keyword>
<name>A0A0K8RQR5_IXORI</name>
<organism evidence="1">
    <name type="scientific">Ixodes ricinus</name>
    <name type="common">Common tick</name>
    <name type="synonym">Acarus ricinus</name>
    <dbReference type="NCBI Taxonomy" id="34613"/>
    <lineage>
        <taxon>Eukaryota</taxon>
        <taxon>Metazoa</taxon>
        <taxon>Ecdysozoa</taxon>
        <taxon>Arthropoda</taxon>
        <taxon>Chelicerata</taxon>
        <taxon>Arachnida</taxon>
        <taxon>Acari</taxon>
        <taxon>Parasitiformes</taxon>
        <taxon>Ixodida</taxon>
        <taxon>Ixodoidea</taxon>
        <taxon>Ixodidae</taxon>
        <taxon>Ixodinae</taxon>
        <taxon>Ixodes</taxon>
    </lineage>
</organism>
<sequence length="131" mass="14169">SLVVGVFFPLNISRALAIPSRQSRSYLLAGMSMRKITSSDAPSDLSSPLSLDSICFSLVTSSSSRPYSKHRSANSSSVYVLPRTSKSRAALTPTVGMIKLGVSRCQDVFSSNGIRRVVDTRGPRKSQKEQT</sequence>
<accession>A0A0K8RQR5</accession>
<proteinExistence type="evidence at transcript level"/>
<protein>
    <submittedName>
        <fullName evidence="1">Putative phenylalanyl-trna synthetase beta subunit</fullName>
    </submittedName>
</protein>
<dbReference type="AlphaFoldDB" id="A0A0K8RQR5"/>